<keyword evidence="2" id="KW-0645">Protease</keyword>
<accession>A0A2C6KEL5</accession>
<dbReference type="Gene3D" id="3.40.630.20">
    <property type="entry name" value="Peptidase C15, pyroglutamyl peptidase I-like"/>
    <property type="match status" value="1"/>
</dbReference>
<feature type="compositionally biased region" description="Basic and acidic residues" evidence="5">
    <location>
        <begin position="670"/>
        <end position="686"/>
    </location>
</feature>
<keyword evidence="6" id="KW-0812">Transmembrane</keyword>
<evidence type="ECO:0000256" key="5">
    <source>
        <dbReference type="SAM" id="MobiDB-lite"/>
    </source>
</evidence>
<keyword evidence="6" id="KW-1133">Transmembrane helix</keyword>
<feature type="transmembrane region" description="Helical" evidence="6">
    <location>
        <begin position="888"/>
        <end position="907"/>
    </location>
</feature>
<keyword evidence="4" id="KW-0788">Thiol protease</keyword>
<proteinExistence type="inferred from homology"/>
<dbReference type="OrthoDB" id="407146at2759"/>
<gene>
    <name evidence="7" type="ORF">CSUI_010210</name>
</gene>
<organism evidence="7 8">
    <name type="scientific">Cystoisospora suis</name>
    <dbReference type="NCBI Taxonomy" id="483139"/>
    <lineage>
        <taxon>Eukaryota</taxon>
        <taxon>Sar</taxon>
        <taxon>Alveolata</taxon>
        <taxon>Apicomplexa</taxon>
        <taxon>Conoidasida</taxon>
        <taxon>Coccidia</taxon>
        <taxon>Eucoccidiorida</taxon>
        <taxon>Eimeriorina</taxon>
        <taxon>Sarcocystidae</taxon>
        <taxon>Cystoisospora</taxon>
    </lineage>
</organism>
<dbReference type="VEuPathDB" id="ToxoDB:CSUI_010210"/>
<dbReference type="SUPFAM" id="SSF53182">
    <property type="entry name" value="Pyrrolidone carboxyl peptidase (pyroglutamate aminopeptidase)"/>
    <property type="match status" value="2"/>
</dbReference>
<reference evidence="7 8" key="1">
    <citation type="journal article" date="2017" name="Int. J. Parasitol.">
        <title>The genome of the protozoan parasite Cystoisospora suis and a reverse vaccinology approach to identify vaccine candidates.</title>
        <authorList>
            <person name="Palmieri N."/>
            <person name="Shrestha A."/>
            <person name="Ruttkowski B."/>
            <person name="Beck T."/>
            <person name="Vogl C."/>
            <person name="Tomley F."/>
            <person name="Blake D.P."/>
            <person name="Joachim A."/>
        </authorList>
    </citation>
    <scope>NUCLEOTIDE SEQUENCE [LARGE SCALE GENOMIC DNA]</scope>
    <source>
        <strain evidence="7 8">Wien I</strain>
    </source>
</reference>
<evidence type="ECO:0000256" key="4">
    <source>
        <dbReference type="ARBA" id="ARBA00022807"/>
    </source>
</evidence>
<evidence type="ECO:0000256" key="1">
    <source>
        <dbReference type="ARBA" id="ARBA00006641"/>
    </source>
</evidence>
<keyword evidence="6" id="KW-0472">Membrane</keyword>
<evidence type="ECO:0000313" key="7">
    <source>
        <dbReference type="EMBL" id="PHJ15977.1"/>
    </source>
</evidence>
<dbReference type="Proteomes" id="UP000221165">
    <property type="component" value="Unassembled WGS sequence"/>
</dbReference>
<comment type="caution">
    <text evidence="7">The sequence shown here is derived from an EMBL/GenBank/DDBJ whole genome shotgun (WGS) entry which is preliminary data.</text>
</comment>
<feature type="compositionally biased region" description="Basic and acidic residues" evidence="5">
    <location>
        <begin position="638"/>
        <end position="662"/>
    </location>
</feature>
<feature type="compositionally biased region" description="Low complexity" evidence="5">
    <location>
        <begin position="190"/>
        <end position="216"/>
    </location>
</feature>
<name>A0A2C6KEL5_9APIC</name>
<feature type="compositionally biased region" description="Low complexity" evidence="5">
    <location>
        <begin position="500"/>
        <end position="516"/>
    </location>
</feature>
<dbReference type="InterPro" id="IPR036440">
    <property type="entry name" value="Peptidase_C15-like_sf"/>
</dbReference>
<feature type="region of interest" description="Disordered" evidence="5">
    <location>
        <begin position="739"/>
        <end position="778"/>
    </location>
</feature>
<feature type="compositionally biased region" description="Basic and acidic residues" evidence="5">
    <location>
        <begin position="306"/>
        <end position="345"/>
    </location>
</feature>
<feature type="compositionally biased region" description="Low complexity" evidence="5">
    <location>
        <begin position="585"/>
        <end position="595"/>
    </location>
</feature>
<dbReference type="GO" id="GO:0006508">
    <property type="term" value="P:proteolysis"/>
    <property type="evidence" value="ECO:0007669"/>
    <property type="project" value="UniProtKB-KW"/>
</dbReference>
<feature type="region of interest" description="Disordered" evidence="5">
    <location>
        <begin position="500"/>
        <end position="595"/>
    </location>
</feature>
<evidence type="ECO:0000256" key="2">
    <source>
        <dbReference type="ARBA" id="ARBA00022670"/>
    </source>
</evidence>
<dbReference type="PANTHER" id="PTHR23402">
    <property type="entry name" value="PROTEASE FAMILY C15 PYROGLUTAMYL-PEPTIDASE I-RELATED"/>
    <property type="match status" value="1"/>
</dbReference>
<protein>
    <submittedName>
        <fullName evidence="7">Chromo (Chrromatin organization modifier) domain-containing protein</fullName>
    </submittedName>
</protein>
<dbReference type="GO" id="GO:0008234">
    <property type="term" value="F:cysteine-type peptidase activity"/>
    <property type="evidence" value="ECO:0007669"/>
    <property type="project" value="UniProtKB-KW"/>
</dbReference>
<dbReference type="InterPro" id="IPR016125">
    <property type="entry name" value="Peptidase_C15-like"/>
</dbReference>
<feature type="region of interest" description="Disordered" evidence="5">
    <location>
        <begin position="252"/>
        <end position="357"/>
    </location>
</feature>
<keyword evidence="3" id="KW-0378">Hydrolase</keyword>
<comment type="similarity">
    <text evidence="1">Belongs to the peptidase C15 family.</text>
</comment>
<evidence type="ECO:0000256" key="6">
    <source>
        <dbReference type="SAM" id="Phobius"/>
    </source>
</evidence>
<evidence type="ECO:0000313" key="8">
    <source>
        <dbReference type="Proteomes" id="UP000221165"/>
    </source>
</evidence>
<keyword evidence="8" id="KW-1185">Reference proteome</keyword>
<feature type="non-terminal residue" evidence="7">
    <location>
        <position position="908"/>
    </location>
</feature>
<feature type="region of interest" description="Disordered" evidence="5">
    <location>
        <begin position="634"/>
        <end position="718"/>
    </location>
</feature>
<feature type="transmembrane region" description="Helical" evidence="6">
    <location>
        <begin position="112"/>
        <end position="128"/>
    </location>
</feature>
<dbReference type="PANTHER" id="PTHR23402:SF1">
    <property type="entry name" value="PYROGLUTAMYL-PEPTIDASE I"/>
    <property type="match status" value="1"/>
</dbReference>
<dbReference type="GeneID" id="94433526"/>
<dbReference type="AlphaFoldDB" id="A0A2C6KEL5"/>
<sequence length="908" mass="99866">MKVLRKIARRFKGDGFIFLEKAKKVAGFFLSGPICLLNSFPSVFRRRCPRKSPPSVKTIPSTHQLCTRWRLPTPSSLGLSKTAQLRREKKKRFYSGIARAESRKEDNNPRRVPFFWVLLLVLVYILFFDDVGEGVFSTSAYGLALQHKSRISSFSMLPENINTDTPFQRQRFSLLTSPLRSPTPSPPLSPFSRLFSSSSPLSQRSSSSATSYTSNSRSREDYSTLTRLTRKNLKKLFSADFSSALPNSLIRKTQPKDTTDLLPLNLSVNSPTMRQDEKEDGMGGPLATSSSISFAPSHSLSVKTSSKGEEKLLDQQQQEHTRQREGGHMIAKERSHDSNERKGDGEENTFSAHGRAPLSSSLGDRVFLENPDEVSPDQSLITYITGFGPFANIKNNPTACVVMHLHDVLLHYLKQSEDTNEPQQSVDLSLPSFPFTKFPRNSTKGTESDSLFLSSPSSLCSTLPSSSSHPYEKESRCTYTPVISPLLTQEELEASCSVEGSSSSSAFSPDDGFSSSTQKAEDSASTKVPGHNSFSFSSSSSEKNLDGGDVPSPPPLHTSARTRESLSETQHTSLLALSPPDNEQSPLASLSPPTPFLSSSPANISICGAQVLHVSARAVDEAVPRIVASLTSLSSSTDDMKSTKKKKETETKQAEVQAKDSTVEPLAPVEKNHKRDENGDRSEEGRTFLQEPLIDSRDDRSGSMDQLGEREEEDDSGIVHLHLPLPKFLSRHTTSADEVVAPHSLSSSSSLDVSEETYGGPTSPDSQGAHLYLPRTGKKDGNLHRTRKLLLHLGLDAKAKTFNLEERAVNEANFRGQPDQQDYIAKGEKIEAEGPGCLSTSLPLDVICERMQAKGFSCRTSTDAGRFVCNYTYYKSLFEARRRGDADVFVLFVHGLCFSFALSFLLAA</sequence>
<dbReference type="RefSeq" id="XP_067917709.1">
    <property type="nucleotide sequence ID" value="XM_068070315.1"/>
</dbReference>
<feature type="compositionally biased region" description="Polar residues" evidence="5">
    <location>
        <begin position="287"/>
        <end position="305"/>
    </location>
</feature>
<dbReference type="Pfam" id="PF01470">
    <property type="entry name" value="Peptidase_C15"/>
    <property type="match status" value="1"/>
</dbReference>
<evidence type="ECO:0000256" key="3">
    <source>
        <dbReference type="ARBA" id="ARBA00022801"/>
    </source>
</evidence>
<feature type="region of interest" description="Disordered" evidence="5">
    <location>
        <begin position="176"/>
        <end position="223"/>
    </location>
</feature>
<dbReference type="EMBL" id="MIGC01006905">
    <property type="protein sequence ID" value="PHJ15977.1"/>
    <property type="molecule type" value="Genomic_DNA"/>
</dbReference>